<sequence>MAEVRWCAWGRRKRTGQYVATSSEFEVSQISQSKNHFFHHLRHTEDYIAGLTPIGPVFTSNPLRDKVT</sequence>
<dbReference type="EMBL" id="PQXH01000147">
    <property type="protein sequence ID" value="TGO10015.1"/>
    <property type="molecule type" value="Genomic_DNA"/>
</dbReference>
<name>A0A4Z1ECN8_9HELO</name>
<evidence type="ECO:0000313" key="2">
    <source>
        <dbReference type="Proteomes" id="UP000297777"/>
    </source>
</evidence>
<evidence type="ECO:0000313" key="1">
    <source>
        <dbReference type="EMBL" id="TGO10015.1"/>
    </source>
</evidence>
<keyword evidence="2" id="KW-1185">Reference proteome</keyword>
<protein>
    <submittedName>
        <fullName evidence="1">Uncharacterized protein</fullName>
    </submittedName>
</protein>
<accession>A0A4Z1ECN8</accession>
<gene>
    <name evidence="1" type="ORF">BTUL_0147g00190</name>
</gene>
<organism evidence="1 2">
    <name type="scientific">Botrytis tulipae</name>
    <dbReference type="NCBI Taxonomy" id="87230"/>
    <lineage>
        <taxon>Eukaryota</taxon>
        <taxon>Fungi</taxon>
        <taxon>Dikarya</taxon>
        <taxon>Ascomycota</taxon>
        <taxon>Pezizomycotina</taxon>
        <taxon>Leotiomycetes</taxon>
        <taxon>Helotiales</taxon>
        <taxon>Sclerotiniaceae</taxon>
        <taxon>Botrytis</taxon>
    </lineage>
</organism>
<comment type="caution">
    <text evidence="1">The sequence shown here is derived from an EMBL/GenBank/DDBJ whole genome shotgun (WGS) entry which is preliminary data.</text>
</comment>
<dbReference type="AlphaFoldDB" id="A0A4Z1ECN8"/>
<proteinExistence type="predicted"/>
<reference evidence="1 2" key="1">
    <citation type="submission" date="2017-12" db="EMBL/GenBank/DDBJ databases">
        <title>Comparative genomics of Botrytis spp.</title>
        <authorList>
            <person name="Valero-Jimenez C.A."/>
            <person name="Tapia P."/>
            <person name="Veloso J."/>
            <person name="Silva-Moreno E."/>
            <person name="Staats M."/>
            <person name="Valdes J.H."/>
            <person name="Van Kan J.A.L."/>
        </authorList>
    </citation>
    <scope>NUCLEOTIDE SEQUENCE [LARGE SCALE GENOMIC DNA]</scope>
    <source>
        <strain evidence="1 2">Bt9001</strain>
    </source>
</reference>
<dbReference type="Proteomes" id="UP000297777">
    <property type="component" value="Unassembled WGS sequence"/>
</dbReference>